<gene>
    <name evidence="1" type="ORF">DFR44_1662</name>
</gene>
<reference evidence="1 2" key="1">
    <citation type="submission" date="2019-03" db="EMBL/GenBank/DDBJ databases">
        <title>Genomic Encyclopedia of Type Strains, Phase IV (KMG-IV): sequencing the most valuable type-strain genomes for metagenomic binning, comparative biology and taxonomic classification.</title>
        <authorList>
            <person name="Goeker M."/>
        </authorList>
    </citation>
    <scope>NUCLEOTIDE SEQUENCE [LARGE SCALE GENOMIC DNA]</scope>
    <source>
        <strain evidence="1 2">DSM 102852</strain>
    </source>
</reference>
<dbReference type="OrthoDB" id="6424161at2"/>
<name>A0A4R6Y1C3_9BURK</name>
<keyword evidence="2" id="KW-1185">Reference proteome</keyword>
<accession>A0A4R6Y1C3</accession>
<evidence type="ECO:0000313" key="1">
    <source>
        <dbReference type="EMBL" id="TDR25233.1"/>
    </source>
</evidence>
<sequence>MKALDSFWQKQVCPIFNGILYDDGRMLSVKFDGFEKIEFSNQITVDTFLNEKGANYVTNIHINGLIEVGSEEGFVAFGGGNFEEDAFFAYVKNDSPKWMLFLGNAEEFTSCQLKEENLIELSDKDKKWVWQLDIKDPSKIRVCFNP</sequence>
<dbReference type="EMBL" id="SNZE01000066">
    <property type="protein sequence ID" value="TDR25233.1"/>
    <property type="molecule type" value="Genomic_DNA"/>
</dbReference>
<dbReference type="Proteomes" id="UP000294480">
    <property type="component" value="Unassembled WGS sequence"/>
</dbReference>
<organism evidence="1 2">
    <name type="scientific">Hydromonas duriensis</name>
    <dbReference type="NCBI Taxonomy" id="1527608"/>
    <lineage>
        <taxon>Bacteria</taxon>
        <taxon>Pseudomonadati</taxon>
        <taxon>Pseudomonadota</taxon>
        <taxon>Betaproteobacteria</taxon>
        <taxon>Burkholderiales</taxon>
        <taxon>Burkholderiaceae</taxon>
        <taxon>Hydromonas</taxon>
    </lineage>
</organism>
<protein>
    <submittedName>
        <fullName evidence="1">Uncharacterized protein</fullName>
    </submittedName>
</protein>
<comment type="caution">
    <text evidence="1">The sequence shown here is derived from an EMBL/GenBank/DDBJ whole genome shotgun (WGS) entry which is preliminary data.</text>
</comment>
<dbReference type="AlphaFoldDB" id="A0A4R6Y1C3"/>
<dbReference type="RefSeq" id="WP_133621663.1">
    <property type="nucleotide sequence ID" value="NZ_SNZE01000066.1"/>
</dbReference>
<evidence type="ECO:0000313" key="2">
    <source>
        <dbReference type="Proteomes" id="UP000294480"/>
    </source>
</evidence>
<proteinExistence type="predicted"/>